<dbReference type="InterPro" id="IPR013325">
    <property type="entry name" value="RNA_pol_sigma_r2"/>
</dbReference>
<dbReference type="Gene3D" id="1.10.10.10">
    <property type="entry name" value="Winged helix-like DNA-binding domain superfamily/Winged helix DNA-binding domain"/>
    <property type="match status" value="1"/>
</dbReference>
<evidence type="ECO:0000313" key="7">
    <source>
        <dbReference type="Proteomes" id="UP000484885"/>
    </source>
</evidence>
<dbReference type="Gene3D" id="1.10.1740.10">
    <property type="match status" value="1"/>
</dbReference>
<evidence type="ECO:0000256" key="3">
    <source>
        <dbReference type="ARBA" id="ARBA00023082"/>
    </source>
</evidence>
<dbReference type="GO" id="GO:0016987">
    <property type="term" value="F:sigma factor activity"/>
    <property type="evidence" value="ECO:0007669"/>
    <property type="project" value="UniProtKB-KW"/>
</dbReference>
<dbReference type="NCBIfam" id="TIGR02999">
    <property type="entry name" value="Sig-70_X6"/>
    <property type="match status" value="1"/>
</dbReference>
<dbReference type="PANTHER" id="PTHR43133">
    <property type="entry name" value="RNA POLYMERASE ECF-TYPE SIGMA FACTO"/>
    <property type="match status" value="1"/>
</dbReference>
<gene>
    <name evidence="6" type="ORF">G3I74_11395</name>
</gene>
<dbReference type="AlphaFoldDB" id="A0A845V0T0"/>
<evidence type="ECO:0000256" key="2">
    <source>
        <dbReference type="ARBA" id="ARBA00023015"/>
    </source>
</evidence>
<comment type="similarity">
    <text evidence="1">Belongs to the sigma-70 factor family. ECF subfamily.</text>
</comment>
<feature type="domain" description="RNA polymerase sigma-70 ECF-like HTH" evidence="5">
    <location>
        <begin position="12"/>
        <end position="190"/>
    </location>
</feature>
<protein>
    <submittedName>
        <fullName evidence="6">Sigma-70 family RNA polymerase sigma factor</fullName>
    </submittedName>
</protein>
<dbReference type="GO" id="GO:0006352">
    <property type="term" value="P:DNA-templated transcription initiation"/>
    <property type="evidence" value="ECO:0007669"/>
    <property type="project" value="InterPro"/>
</dbReference>
<dbReference type="Pfam" id="PF07638">
    <property type="entry name" value="Sigma70_ECF"/>
    <property type="match status" value="1"/>
</dbReference>
<keyword evidence="2" id="KW-0805">Transcription regulation</keyword>
<evidence type="ECO:0000256" key="1">
    <source>
        <dbReference type="ARBA" id="ARBA00010641"/>
    </source>
</evidence>
<sequence>MAGFVDSSNDSSDITRLIGHWQAGDQDAAEHLCRLLYQRLHQMAVGRLRGEARQVTLQPTVLVHEVVIELLRNAPAVSDQSHLLALASRMMRQFLIDEARRRGAQRRGGDQLQVTLDAERHGQPNEVVDLIELDAVLEKLEAQDERKARAVELHYFGGLDYNEMAAELGVSRATAHRELRFARAFIAAELGSPAT</sequence>
<dbReference type="SUPFAM" id="SSF88946">
    <property type="entry name" value="Sigma2 domain of RNA polymerase sigma factors"/>
    <property type="match status" value="1"/>
</dbReference>
<dbReference type="Proteomes" id="UP000484885">
    <property type="component" value="Unassembled WGS sequence"/>
</dbReference>
<dbReference type="PANTHER" id="PTHR43133:SF39">
    <property type="entry name" value="SIMILAR TO RNA POLYMERASE SIGMA-E FACTOR"/>
    <property type="match status" value="1"/>
</dbReference>
<keyword evidence="7" id="KW-1185">Reference proteome</keyword>
<organism evidence="6 7">
    <name type="scientific">Wenzhouxiangella limi</name>
    <dbReference type="NCBI Taxonomy" id="2707351"/>
    <lineage>
        <taxon>Bacteria</taxon>
        <taxon>Pseudomonadati</taxon>
        <taxon>Pseudomonadota</taxon>
        <taxon>Gammaproteobacteria</taxon>
        <taxon>Chromatiales</taxon>
        <taxon>Wenzhouxiangellaceae</taxon>
        <taxon>Wenzhouxiangella</taxon>
    </lineage>
</organism>
<reference evidence="6 7" key="1">
    <citation type="submission" date="2020-02" db="EMBL/GenBank/DDBJ databases">
        <authorList>
            <person name="Zhang X.-Y."/>
        </authorList>
    </citation>
    <scope>NUCLEOTIDE SEQUENCE [LARGE SCALE GENOMIC DNA]</scope>
    <source>
        <strain evidence="6 7">C33</strain>
    </source>
</reference>
<comment type="caution">
    <text evidence="6">The sequence shown here is derived from an EMBL/GenBank/DDBJ whole genome shotgun (WGS) entry which is preliminary data.</text>
</comment>
<dbReference type="InterPro" id="IPR036388">
    <property type="entry name" value="WH-like_DNA-bd_sf"/>
</dbReference>
<evidence type="ECO:0000259" key="5">
    <source>
        <dbReference type="Pfam" id="PF07638"/>
    </source>
</evidence>
<dbReference type="NCBIfam" id="TIGR02937">
    <property type="entry name" value="sigma70-ECF"/>
    <property type="match status" value="1"/>
</dbReference>
<dbReference type="SUPFAM" id="SSF88659">
    <property type="entry name" value="Sigma3 and sigma4 domains of RNA polymerase sigma factors"/>
    <property type="match status" value="1"/>
</dbReference>
<proteinExistence type="inferred from homology"/>
<name>A0A845V0T0_9GAMM</name>
<dbReference type="InterPro" id="IPR013324">
    <property type="entry name" value="RNA_pol_sigma_r3/r4-like"/>
</dbReference>
<dbReference type="InterPro" id="IPR053812">
    <property type="entry name" value="HTH_Sigma70_ECF-like"/>
</dbReference>
<evidence type="ECO:0000313" key="6">
    <source>
        <dbReference type="EMBL" id="NDY96334.1"/>
    </source>
</evidence>
<dbReference type="InterPro" id="IPR014284">
    <property type="entry name" value="RNA_pol_sigma-70_dom"/>
</dbReference>
<keyword evidence="3" id="KW-0731">Sigma factor</keyword>
<keyword evidence="4" id="KW-0804">Transcription</keyword>
<evidence type="ECO:0000256" key="4">
    <source>
        <dbReference type="ARBA" id="ARBA00023163"/>
    </source>
</evidence>
<dbReference type="EMBL" id="JAAGSC010000042">
    <property type="protein sequence ID" value="NDY96334.1"/>
    <property type="molecule type" value="Genomic_DNA"/>
</dbReference>
<accession>A0A845V0T0</accession>
<dbReference type="InterPro" id="IPR039425">
    <property type="entry name" value="RNA_pol_sigma-70-like"/>
</dbReference>
<dbReference type="RefSeq" id="WP_164211735.1">
    <property type="nucleotide sequence ID" value="NZ_JAAGSC010000042.1"/>
</dbReference>
<dbReference type="InterPro" id="IPR011517">
    <property type="entry name" value="RNA_pol_sigma70_ECF-like"/>
</dbReference>